<dbReference type="CDD" id="cd08023">
    <property type="entry name" value="GH16_laminarinase_like"/>
    <property type="match status" value="1"/>
</dbReference>
<feature type="chain" id="PRO_5017675113" evidence="2">
    <location>
        <begin position="24"/>
        <end position="554"/>
    </location>
</feature>
<sequence>MKNMRNLKYTMFLLLSLTLIVSCEEDNYEFGDIVTPTNITITAEIVGQDADNPYGDGSGFVNFVSTADNEISYRFDFGDEKSDIAPSGEITHRYTDVGVNSYTVVVNAIGTGGIMTSTLLEIEVYSSFTDPEAESFLSGTNVGDSKTWYWAANVPLHVGLGPVDEDYGNGEFAYEAWWNAIQPFDEEKSCMYSDKFVFTKTENGITFEQTEGPAFVPGTYADILGVAGDTCQDESVIPSMYGVKNVSFFPSSSMAALEGTYAEQPYRQTSFEISDGGFMGWYAGSVEYDIISISDTELHVRFIQEGGGYAWYAKYQTQDPFDVDAFPTLAWSDEFDINGAPDAANWTYDLGAGGWGNGEAQTYTDAADNVIVEDGFLKITAKADGSGYTSARLKTQGLQEFTYGRVEVRAKLPAAQGTWPAIWMLGANFPDVGWPACGEIDVMEQTGSNKDDILGTCHWFDAGTNNNASYGEITTITGATSEFHVYSLEWTEESVRIFVDGTAYYTLANNSDLPFYDKDFFVILNIAMGGTLGGTIDPGFTEDSMEIDYVRVYQ</sequence>
<dbReference type="GO" id="GO:0004553">
    <property type="term" value="F:hydrolase activity, hydrolyzing O-glycosyl compounds"/>
    <property type="evidence" value="ECO:0007669"/>
    <property type="project" value="InterPro"/>
</dbReference>
<dbReference type="InterPro" id="IPR000757">
    <property type="entry name" value="Beta-glucanase-like"/>
</dbReference>
<dbReference type="AlphaFoldDB" id="A0A3D9H0Y6"/>
<gene>
    <name evidence="4" type="ORF">DFQ10_10684</name>
</gene>
<evidence type="ECO:0000256" key="2">
    <source>
        <dbReference type="SAM" id="SignalP"/>
    </source>
</evidence>
<dbReference type="InterPro" id="IPR035986">
    <property type="entry name" value="PKD_dom_sf"/>
</dbReference>
<feature type="domain" description="GH16" evidence="3">
    <location>
        <begin position="286"/>
        <end position="554"/>
    </location>
</feature>
<dbReference type="Proteomes" id="UP000256980">
    <property type="component" value="Unassembled WGS sequence"/>
</dbReference>
<comment type="caution">
    <text evidence="4">The sequence shown here is derived from an EMBL/GenBank/DDBJ whole genome shotgun (WGS) entry which is preliminary data.</text>
</comment>
<accession>A0A3D9H0Y6</accession>
<dbReference type="InterPro" id="IPR050546">
    <property type="entry name" value="Glycosyl_Hydrlase_16"/>
</dbReference>
<evidence type="ECO:0000256" key="1">
    <source>
        <dbReference type="ARBA" id="ARBA00006865"/>
    </source>
</evidence>
<name>A0A3D9H0Y6_9FLAO</name>
<dbReference type="PROSITE" id="PS51762">
    <property type="entry name" value="GH16_2"/>
    <property type="match status" value="1"/>
</dbReference>
<dbReference type="Gene3D" id="2.60.120.200">
    <property type="match status" value="1"/>
</dbReference>
<protein>
    <submittedName>
        <fullName evidence="4">Glycosyl hydrolase family 16</fullName>
    </submittedName>
</protein>
<keyword evidence="2" id="KW-0732">Signal</keyword>
<dbReference type="Pfam" id="PF00722">
    <property type="entry name" value="Glyco_hydro_16"/>
    <property type="match status" value="1"/>
</dbReference>
<dbReference type="PANTHER" id="PTHR10963:SF55">
    <property type="entry name" value="GLYCOSIDE HYDROLASE FAMILY 16 PROTEIN"/>
    <property type="match status" value="1"/>
</dbReference>
<proteinExistence type="inferred from homology"/>
<evidence type="ECO:0000259" key="3">
    <source>
        <dbReference type="PROSITE" id="PS51762"/>
    </source>
</evidence>
<feature type="signal peptide" evidence="2">
    <location>
        <begin position="1"/>
        <end position="23"/>
    </location>
</feature>
<comment type="similarity">
    <text evidence="1">Belongs to the glycosyl hydrolase 16 family.</text>
</comment>
<dbReference type="SUPFAM" id="SSF49899">
    <property type="entry name" value="Concanavalin A-like lectins/glucanases"/>
    <property type="match status" value="1"/>
</dbReference>
<organism evidence="4 5">
    <name type="scientific">Winogradskyella eximia</name>
    <dbReference type="NCBI Taxonomy" id="262006"/>
    <lineage>
        <taxon>Bacteria</taxon>
        <taxon>Pseudomonadati</taxon>
        <taxon>Bacteroidota</taxon>
        <taxon>Flavobacteriia</taxon>
        <taxon>Flavobacteriales</taxon>
        <taxon>Flavobacteriaceae</taxon>
        <taxon>Winogradskyella</taxon>
    </lineage>
</organism>
<keyword evidence="5" id="KW-1185">Reference proteome</keyword>
<dbReference type="Gene3D" id="2.60.40.10">
    <property type="entry name" value="Immunoglobulins"/>
    <property type="match status" value="1"/>
</dbReference>
<evidence type="ECO:0000313" key="5">
    <source>
        <dbReference type="Proteomes" id="UP000256980"/>
    </source>
</evidence>
<dbReference type="CDD" id="cd00146">
    <property type="entry name" value="PKD"/>
    <property type="match status" value="1"/>
</dbReference>
<dbReference type="InterPro" id="IPR013783">
    <property type="entry name" value="Ig-like_fold"/>
</dbReference>
<dbReference type="InterPro" id="IPR013320">
    <property type="entry name" value="ConA-like_dom_sf"/>
</dbReference>
<reference evidence="4 5" key="1">
    <citation type="submission" date="2018-07" db="EMBL/GenBank/DDBJ databases">
        <title>Genomic Encyclopedia of Type Strains, Phase III (KMG-III): the genomes of soil and plant-associated and newly described type strains.</title>
        <authorList>
            <person name="Whitman W."/>
        </authorList>
    </citation>
    <scope>NUCLEOTIDE SEQUENCE [LARGE SCALE GENOMIC DNA]</scope>
    <source>
        <strain evidence="4 5">CECT 7946</strain>
    </source>
</reference>
<dbReference type="SUPFAM" id="SSF49299">
    <property type="entry name" value="PKD domain"/>
    <property type="match status" value="1"/>
</dbReference>
<dbReference type="EMBL" id="QRDV01000006">
    <property type="protein sequence ID" value="RED43172.1"/>
    <property type="molecule type" value="Genomic_DNA"/>
</dbReference>
<dbReference type="GO" id="GO:0005975">
    <property type="term" value="P:carbohydrate metabolic process"/>
    <property type="evidence" value="ECO:0007669"/>
    <property type="project" value="InterPro"/>
</dbReference>
<keyword evidence="4" id="KW-0378">Hydrolase</keyword>
<dbReference type="PROSITE" id="PS51257">
    <property type="entry name" value="PROKAR_LIPOPROTEIN"/>
    <property type="match status" value="1"/>
</dbReference>
<dbReference type="PANTHER" id="PTHR10963">
    <property type="entry name" value="GLYCOSYL HYDROLASE-RELATED"/>
    <property type="match status" value="1"/>
</dbReference>
<evidence type="ECO:0000313" key="4">
    <source>
        <dbReference type="EMBL" id="RED43172.1"/>
    </source>
</evidence>